<keyword evidence="4 5" id="KW-0119">Carbohydrate metabolism</keyword>
<dbReference type="InterPro" id="IPR003764">
    <property type="entry name" value="GlcNAc_6-P_deAcase"/>
</dbReference>
<sequence length="373" mass="38418">MIITAPQVLTPARTLAPGWVEVSGDSIVAIGEGTPAGRVDVPLTGTLVPGFVDTHVHGGGGASFDAGTAEAAETVTSAHLAHGTTSMIASLVTMSHEDMDRAVRELALLTSDGRLAGIHLEGPWLSPLHRGAHDPTLLENPTPQRISRVLELGDTAIRMVTVAPELPGGLEAVAHLASSGVVAAVGHTDATYEQAALALTSGATAGTHLFNAMTPLNHRAPGAVGALLDSDAVVELICDGVHLHPATIRIAADVAQERFVLVTDAMAAAASADGDYRLGPLDVFVRDGVARLADGTIAGSTLTMARAVQFCVSVVGLPLDVVLPAATSRPAEHLGLERVGSLAPGNFADLVELDETLEVARVMRHGSWLTPMR</sequence>
<dbReference type="EMBL" id="JBHSWJ010000002">
    <property type="protein sequence ID" value="MFC6713165.1"/>
    <property type="molecule type" value="Genomic_DNA"/>
</dbReference>
<name>A0ABW2AQS7_9MICO</name>
<feature type="domain" description="Amidohydrolase-related" evidence="6">
    <location>
        <begin position="46"/>
        <end position="368"/>
    </location>
</feature>
<comment type="caution">
    <text evidence="7">The sequence shown here is derived from an EMBL/GenBank/DDBJ whole genome shotgun (WGS) entry which is preliminary data.</text>
</comment>
<dbReference type="PANTHER" id="PTHR11113:SF14">
    <property type="entry name" value="N-ACETYLGLUCOSAMINE-6-PHOSPHATE DEACETYLASE"/>
    <property type="match status" value="1"/>
</dbReference>
<dbReference type="InterPro" id="IPR006680">
    <property type="entry name" value="Amidohydro-rel"/>
</dbReference>
<dbReference type="CDD" id="cd00854">
    <property type="entry name" value="NagA"/>
    <property type="match status" value="1"/>
</dbReference>
<organism evidence="7 8">
    <name type="scientific">Branchiibius cervicis</name>
    <dbReference type="NCBI Taxonomy" id="908252"/>
    <lineage>
        <taxon>Bacteria</taxon>
        <taxon>Bacillati</taxon>
        <taxon>Actinomycetota</taxon>
        <taxon>Actinomycetes</taxon>
        <taxon>Micrococcales</taxon>
        <taxon>Dermacoccaceae</taxon>
        <taxon>Branchiibius</taxon>
    </lineage>
</organism>
<evidence type="ECO:0000313" key="7">
    <source>
        <dbReference type="EMBL" id="MFC6713165.1"/>
    </source>
</evidence>
<dbReference type="EC" id="3.5.1.25" evidence="7"/>
<evidence type="ECO:0000256" key="2">
    <source>
        <dbReference type="ARBA" id="ARBA00022723"/>
    </source>
</evidence>
<dbReference type="GO" id="GO:0008448">
    <property type="term" value="F:N-acetylglucosamine-6-phosphate deacetylase activity"/>
    <property type="evidence" value="ECO:0007669"/>
    <property type="project" value="UniProtKB-EC"/>
</dbReference>
<keyword evidence="8" id="KW-1185">Reference proteome</keyword>
<dbReference type="RefSeq" id="WP_377820736.1">
    <property type="nucleotide sequence ID" value="NZ_JBHSWJ010000002.1"/>
</dbReference>
<reference evidence="8" key="1">
    <citation type="journal article" date="2019" name="Int. J. Syst. Evol. Microbiol.">
        <title>The Global Catalogue of Microorganisms (GCM) 10K type strain sequencing project: providing services to taxonomists for standard genome sequencing and annotation.</title>
        <authorList>
            <consortium name="The Broad Institute Genomics Platform"/>
            <consortium name="The Broad Institute Genome Sequencing Center for Infectious Disease"/>
            <person name="Wu L."/>
            <person name="Ma J."/>
        </authorList>
    </citation>
    <scope>NUCLEOTIDE SEQUENCE [LARGE SCALE GENOMIC DNA]</scope>
    <source>
        <strain evidence="8">NBRC 106593</strain>
    </source>
</reference>
<dbReference type="PANTHER" id="PTHR11113">
    <property type="entry name" value="N-ACETYLGLUCOSAMINE-6-PHOSPHATE DEACETYLASE"/>
    <property type="match status" value="1"/>
</dbReference>
<protein>
    <submittedName>
        <fullName evidence="7">N-acetylglucosamine-6-phosphate deacetylase</fullName>
        <ecNumber evidence="7">3.5.1.25</ecNumber>
    </submittedName>
</protein>
<evidence type="ECO:0000256" key="5">
    <source>
        <dbReference type="PIRNR" id="PIRNR038994"/>
    </source>
</evidence>
<dbReference type="SUPFAM" id="SSF51556">
    <property type="entry name" value="Metallo-dependent hydrolases"/>
    <property type="match status" value="1"/>
</dbReference>
<gene>
    <name evidence="7" type="primary">nagA</name>
    <name evidence="7" type="ORF">ACFQBT_04585</name>
</gene>
<dbReference type="NCBIfam" id="TIGR00221">
    <property type="entry name" value="nagA"/>
    <property type="match status" value="1"/>
</dbReference>
<dbReference type="Pfam" id="PF01979">
    <property type="entry name" value="Amidohydro_1"/>
    <property type="match status" value="1"/>
</dbReference>
<evidence type="ECO:0000256" key="4">
    <source>
        <dbReference type="ARBA" id="ARBA00023277"/>
    </source>
</evidence>
<evidence type="ECO:0000259" key="6">
    <source>
        <dbReference type="Pfam" id="PF01979"/>
    </source>
</evidence>
<proteinExistence type="inferred from homology"/>
<dbReference type="Proteomes" id="UP001596356">
    <property type="component" value="Unassembled WGS sequence"/>
</dbReference>
<dbReference type="Gene3D" id="3.20.20.140">
    <property type="entry name" value="Metal-dependent hydrolases"/>
    <property type="match status" value="1"/>
</dbReference>
<dbReference type="Gene3D" id="2.30.40.10">
    <property type="entry name" value="Urease, subunit C, domain 1"/>
    <property type="match status" value="1"/>
</dbReference>
<evidence type="ECO:0000256" key="1">
    <source>
        <dbReference type="ARBA" id="ARBA00010716"/>
    </source>
</evidence>
<evidence type="ECO:0000256" key="3">
    <source>
        <dbReference type="ARBA" id="ARBA00022801"/>
    </source>
</evidence>
<comment type="similarity">
    <text evidence="1 5">Belongs to the metallo-dependent hydrolases superfamily. NagA family.</text>
</comment>
<accession>A0ABW2AQS7</accession>
<dbReference type="InterPro" id="IPR011059">
    <property type="entry name" value="Metal-dep_hydrolase_composite"/>
</dbReference>
<keyword evidence="2" id="KW-0479">Metal-binding</keyword>
<keyword evidence="3 5" id="KW-0378">Hydrolase</keyword>
<dbReference type="InterPro" id="IPR032466">
    <property type="entry name" value="Metal_Hydrolase"/>
</dbReference>
<evidence type="ECO:0000313" key="8">
    <source>
        <dbReference type="Proteomes" id="UP001596356"/>
    </source>
</evidence>
<dbReference type="PIRSF" id="PIRSF038994">
    <property type="entry name" value="NagA"/>
    <property type="match status" value="1"/>
</dbReference>
<dbReference type="SUPFAM" id="SSF51338">
    <property type="entry name" value="Composite domain of metallo-dependent hydrolases"/>
    <property type="match status" value="1"/>
</dbReference>